<dbReference type="EMBL" id="CAJHUB010000672">
    <property type="protein sequence ID" value="CAD7674214.1"/>
    <property type="molecule type" value="Genomic_DNA"/>
</dbReference>
<protein>
    <submittedName>
        <fullName evidence="2">(raccoon dog) hypothetical protein</fullName>
    </submittedName>
</protein>
<sequence>MAAAPSPQTRPRLAGAPLPQTRLPPPLPPARRRRRAAKRGARARGGGGGVCRAGVRARAAAFPGPLGARAASPAKREPGRGRRSGGNKRRRRRRRGVHGGGSAGLVPEPGGRWRRRTLERAGSGGGWVGPSRGRAKAAAERRRCGPGLRVFGAEERWQRLHFLLHFHPWGEEKEGAIPTTPPPLACKAKKKKRRARRGGHPAPPALHVRTRIPGPGRPALQTFHFLCAERPPPSPSRGCTSPLPYLYTPPRSSAPPASCPPSPFPSSANAGF</sequence>
<feature type="region of interest" description="Disordered" evidence="1">
    <location>
        <begin position="1"/>
        <end position="140"/>
    </location>
</feature>
<reference evidence="2" key="1">
    <citation type="submission" date="2020-12" db="EMBL/GenBank/DDBJ databases">
        <authorList>
            <consortium name="Molecular Ecology Group"/>
        </authorList>
    </citation>
    <scope>NUCLEOTIDE SEQUENCE</scope>
    <source>
        <strain evidence="2">TBG_1078</strain>
    </source>
</reference>
<feature type="compositionally biased region" description="Basic residues" evidence="1">
    <location>
        <begin position="30"/>
        <end position="42"/>
    </location>
</feature>
<feature type="region of interest" description="Disordered" evidence="1">
    <location>
        <begin position="227"/>
        <end position="272"/>
    </location>
</feature>
<evidence type="ECO:0000256" key="1">
    <source>
        <dbReference type="SAM" id="MobiDB-lite"/>
    </source>
</evidence>
<evidence type="ECO:0000313" key="2">
    <source>
        <dbReference type="EMBL" id="CAD7674214.1"/>
    </source>
</evidence>
<gene>
    <name evidence="2" type="ORF">NYPRO_LOCUS7009</name>
</gene>
<dbReference type="Proteomes" id="UP000645828">
    <property type="component" value="Unassembled WGS sequence"/>
</dbReference>
<feature type="region of interest" description="Disordered" evidence="1">
    <location>
        <begin position="191"/>
        <end position="214"/>
    </location>
</feature>
<name>A0A811YAY4_NYCPR</name>
<evidence type="ECO:0000313" key="3">
    <source>
        <dbReference type="Proteomes" id="UP000645828"/>
    </source>
</evidence>
<feature type="compositionally biased region" description="Low complexity" evidence="1">
    <location>
        <begin position="52"/>
        <end position="65"/>
    </location>
</feature>
<organism evidence="2 3">
    <name type="scientific">Nyctereutes procyonoides</name>
    <name type="common">Raccoon dog</name>
    <name type="synonym">Canis procyonoides</name>
    <dbReference type="NCBI Taxonomy" id="34880"/>
    <lineage>
        <taxon>Eukaryota</taxon>
        <taxon>Metazoa</taxon>
        <taxon>Chordata</taxon>
        <taxon>Craniata</taxon>
        <taxon>Vertebrata</taxon>
        <taxon>Euteleostomi</taxon>
        <taxon>Mammalia</taxon>
        <taxon>Eutheria</taxon>
        <taxon>Laurasiatheria</taxon>
        <taxon>Carnivora</taxon>
        <taxon>Caniformia</taxon>
        <taxon>Canidae</taxon>
        <taxon>Nyctereutes</taxon>
    </lineage>
</organism>
<accession>A0A811YAY4</accession>
<proteinExistence type="predicted"/>
<keyword evidence="3" id="KW-1185">Reference proteome</keyword>
<feature type="compositionally biased region" description="Basic residues" evidence="1">
    <location>
        <begin position="81"/>
        <end position="97"/>
    </location>
</feature>
<dbReference type="AlphaFoldDB" id="A0A811YAY4"/>
<comment type="caution">
    <text evidence="2">The sequence shown here is derived from an EMBL/GenBank/DDBJ whole genome shotgun (WGS) entry which is preliminary data.</text>
</comment>